<organism evidence="1">
    <name type="scientific">bioreactor metagenome</name>
    <dbReference type="NCBI Taxonomy" id="1076179"/>
    <lineage>
        <taxon>unclassified sequences</taxon>
        <taxon>metagenomes</taxon>
        <taxon>ecological metagenomes</taxon>
    </lineage>
</organism>
<protein>
    <recommendedName>
        <fullName evidence="2">YjcQ protein</fullName>
    </recommendedName>
</protein>
<name>A0A644YQF3_9ZZZZ</name>
<dbReference type="EMBL" id="VSSQ01005730">
    <property type="protein sequence ID" value="MPM30228.1"/>
    <property type="molecule type" value="Genomic_DNA"/>
</dbReference>
<comment type="caution">
    <text evidence="1">The sequence shown here is derived from an EMBL/GenBank/DDBJ whole genome shotgun (WGS) entry which is preliminary data.</text>
</comment>
<evidence type="ECO:0000313" key="1">
    <source>
        <dbReference type="EMBL" id="MPM30228.1"/>
    </source>
</evidence>
<sequence>MEIRITRDADAFICVLYREFLKSRKLGKTMDDSVLFGDDDAIQKELFPKWKIEDVTRICWYLAGKELLEAYPGDGKANCVSLSEEGIVYMENRFPEGIAQVLSALAKLASLVAAWA</sequence>
<gene>
    <name evidence="1" type="ORF">SDC9_76776</name>
</gene>
<evidence type="ECO:0008006" key="2">
    <source>
        <dbReference type="Google" id="ProtNLM"/>
    </source>
</evidence>
<accession>A0A644YQF3</accession>
<dbReference type="AlphaFoldDB" id="A0A644YQF3"/>
<proteinExistence type="predicted"/>
<reference evidence="1" key="1">
    <citation type="submission" date="2019-08" db="EMBL/GenBank/DDBJ databases">
        <authorList>
            <person name="Kucharzyk K."/>
            <person name="Murdoch R.W."/>
            <person name="Higgins S."/>
            <person name="Loffler F."/>
        </authorList>
    </citation>
    <scope>NUCLEOTIDE SEQUENCE</scope>
</reference>